<reference evidence="7" key="2">
    <citation type="submission" date="2025-09" db="UniProtKB">
        <authorList>
            <consortium name="Ensembl"/>
        </authorList>
    </citation>
    <scope>IDENTIFICATION</scope>
</reference>
<sequence>MPQAGPCPPPAARPGSASIGCVREQRARARLMLFLGITQMLLGSLIVAVSFAALALTTSARIRHSCPFWAGFSVRPPGLRPHLLCTISFQMFESNLIPLLFSGTFFAMKDAITAVLVRRRRKMVTISLMGRSSQGVPL</sequence>
<evidence type="ECO:0000313" key="7">
    <source>
        <dbReference type="Ensembl" id="ENSEBUP00000005384.1"/>
    </source>
</evidence>
<accession>A0A8C4NEE6</accession>
<reference evidence="7" key="1">
    <citation type="submission" date="2025-08" db="UniProtKB">
        <authorList>
            <consortium name="Ensembl"/>
        </authorList>
    </citation>
    <scope>IDENTIFICATION</scope>
</reference>
<evidence type="ECO:0000256" key="3">
    <source>
        <dbReference type="ARBA" id="ARBA00022989"/>
    </source>
</evidence>
<dbReference type="Ensembl" id="ENSEBUT00000005822.1">
    <property type="protein sequence ID" value="ENSEBUP00000005384.1"/>
    <property type="gene ID" value="ENSEBUG00000003660.1"/>
</dbReference>
<evidence type="ECO:0000313" key="8">
    <source>
        <dbReference type="Proteomes" id="UP000694388"/>
    </source>
</evidence>
<comment type="similarity">
    <text evidence="5">Belongs to the ENTREP family.</text>
</comment>
<feature type="transmembrane region" description="Helical" evidence="6">
    <location>
        <begin position="33"/>
        <end position="55"/>
    </location>
</feature>
<organism evidence="7 8">
    <name type="scientific">Eptatretus burgeri</name>
    <name type="common">Inshore hagfish</name>
    <dbReference type="NCBI Taxonomy" id="7764"/>
    <lineage>
        <taxon>Eukaryota</taxon>
        <taxon>Metazoa</taxon>
        <taxon>Chordata</taxon>
        <taxon>Craniata</taxon>
        <taxon>Vertebrata</taxon>
        <taxon>Cyclostomata</taxon>
        <taxon>Myxini</taxon>
        <taxon>Myxiniformes</taxon>
        <taxon>Myxinidae</taxon>
        <taxon>Eptatretinae</taxon>
        <taxon>Eptatretus</taxon>
    </lineage>
</organism>
<keyword evidence="4 6" id="KW-0472">Membrane</keyword>
<comment type="subcellular location">
    <subcellularLocation>
        <location evidence="1">Membrane</location>
    </subcellularLocation>
</comment>
<protein>
    <submittedName>
        <fullName evidence="7">Uncharacterized protein</fullName>
    </submittedName>
</protein>
<evidence type="ECO:0000256" key="5">
    <source>
        <dbReference type="ARBA" id="ARBA00034309"/>
    </source>
</evidence>
<dbReference type="AlphaFoldDB" id="A0A8C4NEE6"/>
<keyword evidence="2 6" id="KW-0812">Transmembrane</keyword>
<dbReference type="PANTHER" id="PTHR17615:SF6">
    <property type="entry name" value="PROTEIN ENTREP2"/>
    <property type="match status" value="1"/>
</dbReference>
<feature type="transmembrane region" description="Helical" evidence="6">
    <location>
        <begin position="96"/>
        <end position="117"/>
    </location>
</feature>
<name>A0A8C4NEE6_EPTBU</name>
<evidence type="ECO:0000256" key="6">
    <source>
        <dbReference type="SAM" id="Phobius"/>
    </source>
</evidence>
<proteinExistence type="inferred from homology"/>
<dbReference type="PANTHER" id="PTHR17615">
    <property type="entry name" value="PROTEIN FAM189A"/>
    <property type="match status" value="1"/>
</dbReference>
<keyword evidence="3 6" id="KW-1133">Transmembrane helix</keyword>
<evidence type="ECO:0000256" key="1">
    <source>
        <dbReference type="ARBA" id="ARBA00004370"/>
    </source>
</evidence>
<evidence type="ECO:0000256" key="4">
    <source>
        <dbReference type="ARBA" id="ARBA00023136"/>
    </source>
</evidence>
<dbReference type="Proteomes" id="UP000694388">
    <property type="component" value="Unplaced"/>
</dbReference>
<dbReference type="GO" id="GO:0016020">
    <property type="term" value="C:membrane"/>
    <property type="evidence" value="ECO:0007669"/>
    <property type="project" value="UniProtKB-SubCell"/>
</dbReference>
<keyword evidence="8" id="KW-1185">Reference proteome</keyword>
<evidence type="ECO:0000256" key="2">
    <source>
        <dbReference type="ARBA" id="ARBA00022692"/>
    </source>
</evidence>
<dbReference type="InterPro" id="IPR030431">
    <property type="entry name" value="ENTREP1-3"/>
</dbReference>